<name>A0A1M5ZTU6_9VIBR</name>
<protein>
    <submittedName>
        <fullName evidence="1">Uncharacterized protein</fullName>
    </submittedName>
</protein>
<dbReference type="RefSeq" id="WP_073604847.1">
    <property type="nucleotide sequence ID" value="NZ_FQXZ01000037.1"/>
</dbReference>
<keyword evidence="2" id="KW-1185">Reference proteome</keyword>
<dbReference type="EMBL" id="FQXZ01000037">
    <property type="protein sequence ID" value="SHI27644.1"/>
    <property type="molecule type" value="Genomic_DNA"/>
</dbReference>
<dbReference type="AlphaFoldDB" id="A0A1M5ZTU6"/>
<reference evidence="1 2" key="1">
    <citation type="submission" date="2016-11" db="EMBL/GenBank/DDBJ databases">
        <authorList>
            <person name="Jaros S."/>
            <person name="Januszkiewicz K."/>
            <person name="Wedrychowicz H."/>
        </authorList>
    </citation>
    <scope>NUCLEOTIDE SEQUENCE [LARGE SCALE GENOMIC DNA]</scope>
    <source>
        <strain evidence="1 2">CECT 7868</strain>
    </source>
</reference>
<gene>
    <name evidence="1" type="ORF">VA7868_03216</name>
</gene>
<sequence length="209" mass="24439">MLLDILIQSVNEFQSDCMALCNKHYPAIHNQGMTEHHLGKAFSRRLERTLVEFGHTCESHPVELHIAAELPHHFRVSSDIGTVWILTHHMVSANKASKDKIFRDITLWKNEYGYAIQPTDILLLLADHWMTRDSKSRELLYWWTGKLPDEMDAYNAQGIALHKSDSKLLKSLESIHDFTPCYIKYTHPLKRSKDQQLVRRYIQLYTVLQ</sequence>
<evidence type="ECO:0000313" key="2">
    <source>
        <dbReference type="Proteomes" id="UP000184608"/>
    </source>
</evidence>
<dbReference type="STRING" id="1216006.VA7868_03216"/>
<proteinExistence type="predicted"/>
<organism evidence="1 2">
    <name type="scientific">Vibrio aerogenes CECT 7868</name>
    <dbReference type="NCBI Taxonomy" id="1216006"/>
    <lineage>
        <taxon>Bacteria</taxon>
        <taxon>Pseudomonadati</taxon>
        <taxon>Pseudomonadota</taxon>
        <taxon>Gammaproteobacteria</taxon>
        <taxon>Vibrionales</taxon>
        <taxon>Vibrionaceae</taxon>
        <taxon>Vibrio</taxon>
    </lineage>
</organism>
<accession>A0A1M5ZTU6</accession>
<evidence type="ECO:0000313" key="1">
    <source>
        <dbReference type="EMBL" id="SHI27644.1"/>
    </source>
</evidence>
<dbReference type="OrthoDB" id="5888987at2"/>
<dbReference type="Proteomes" id="UP000184608">
    <property type="component" value="Unassembled WGS sequence"/>
</dbReference>